<dbReference type="PANTHER" id="PTHR32322:SF2">
    <property type="entry name" value="EAMA DOMAIN-CONTAINING PROTEIN"/>
    <property type="match status" value="1"/>
</dbReference>
<gene>
    <name evidence="8" type="ORF">ACFQ45_12965</name>
</gene>
<feature type="transmembrane region" description="Helical" evidence="6">
    <location>
        <begin position="92"/>
        <end position="114"/>
    </location>
</feature>
<dbReference type="SUPFAM" id="SSF103481">
    <property type="entry name" value="Multidrug resistance efflux transporter EmrE"/>
    <property type="match status" value="2"/>
</dbReference>
<dbReference type="InterPro" id="IPR037185">
    <property type="entry name" value="EmrE-like"/>
</dbReference>
<feature type="transmembrane region" description="Helical" evidence="6">
    <location>
        <begin position="121"/>
        <end position="142"/>
    </location>
</feature>
<feature type="transmembrane region" description="Helical" evidence="6">
    <location>
        <begin position="64"/>
        <end position="86"/>
    </location>
</feature>
<dbReference type="RefSeq" id="WP_377368353.1">
    <property type="nucleotide sequence ID" value="NZ_JBHTMN010000014.1"/>
</dbReference>
<feature type="transmembrane region" description="Helical" evidence="6">
    <location>
        <begin position="213"/>
        <end position="232"/>
    </location>
</feature>
<sequence>MPAFVFLLLPILFWSGNYVLGRLTVGDGVDPYTISFFRWFIACLVIIPLAFPKIRQDLPQIKQHLPMLTFLAFLGICNYNLFLYIGLQSTTVTNAVLLNSLMPVMILITARVLLGSKTNSLQNLGILVSTVGALVIVSRGSLDTLLHLTVSSGDLWIITAAISWAIYSVLLVKRPAMHLLSFFAVTAMIGTCIQFPLYLLFSSKDLAELTTANWGAIIYMSLFASIGAFICWNAGIQRLGATTAGHFVHLLPVFSIFLSTLFLGEVMEGFHGIGIFLIFSGIGIATLLNKQLANRAQKTS</sequence>
<feature type="transmembrane region" description="Helical" evidence="6">
    <location>
        <begin position="269"/>
        <end position="288"/>
    </location>
</feature>
<keyword evidence="3 6" id="KW-0812">Transmembrane</keyword>
<keyword evidence="9" id="KW-1185">Reference proteome</keyword>
<reference evidence="9" key="1">
    <citation type="journal article" date="2019" name="Int. J. Syst. Evol. Microbiol.">
        <title>The Global Catalogue of Microorganisms (GCM) 10K type strain sequencing project: providing services to taxonomists for standard genome sequencing and annotation.</title>
        <authorList>
            <consortium name="The Broad Institute Genomics Platform"/>
            <consortium name="The Broad Institute Genome Sequencing Center for Infectious Disease"/>
            <person name="Wu L."/>
            <person name="Ma J."/>
        </authorList>
    </citation>
    <scope>NUCLEOTIDE SEQUENCE [LARGE SCALE GENOMIC DNA]</scope>
    <source>
        <strain evidence="9">JCM 30774</strain>
    </source>
</reference>
<dbReference type="InterPro" id="IPR050638">
    <property type="entry name" value="AA-Vitamin_Transporters"/>
</dbReference>
<evidence type="ECO:0000259" key="7">
    <source>
        <dbReference type="Pfam" id="PF00892"/>
    </source>
</evidence>
<dbReference type="PANTHER" id="PTHR32322">
    <property type="entry name" value="INNER MEMBRANE TRANSPORTER"/>
    <property type="match status" value="1"/>
</dbReference>
<evidence type="ECO:0000256" key="2">
    <source>
        <dbReference type="ARBA" id="ARBA00007362"/>
    </source>
</evidence>
<feature type="domain" description="EamA" evidence="7">
    <location>
        <begin position="152"/>
        <end position="285"/>
    </location>
</feature>
<comment type="caution">
    <text evidence="8">The sequence shown here is derived from an EMBL/GenBank/DDBJ whole genome shotgun (WGS) entry which is preliminary data.</text>
</comment>
<accession>A0ABW4B2S2</accession>
<dbReference type="EMBL" id="JBHTMN010000014">
    <property type="protein sequence ID" value="MFD1384282.1"/>
    <property type="molecule type" value="Genomic_DNA"/>
</dbReference>
<evidence type="ECO:0000256" key="5">
    <source>
        <dbReference type="ARBA" id="ARBA00023136"/>
    </source>
</evidence>
<dbReference type="InterPro" id="IPR000620">
    <property type="entry name" value="EamA_dom"/>
</dbReference>
<protein>
    <submittedName>
        <fullName evidence="8">DMT family transporter</fullName>
    </submittedName>
</protein>
<evidence type="ECO:0000256" key="3">
    <source>
        <dbReference type="ARBA" id="ARBA00022692"/>
    </source>
</evidence>
<evidence type="ECO:0000256" key="6">
    <source>
        <dbReference type="SAM" id="Phobius"/>
    </source>
</evidence>
<proteinExistence type="inferred from homology"/>
<comment type="similarity">
    <text evidence="2">Belongs to the EamA transporter family.</text>
</comment>
<keyword evidence="5 6" id="KW-0472">Membrane</keyword>
<evidence type="ECO:0000256" key="4">
    <source>
        <dbReference type="ARBA" id="ARBA00022989"/>
    </source>
</evidence>
<comment type="subcellular location">
    <subcellularLocation>
        <location evidence="1">Membrane</location>
        <topology evidence="1">Multi-pass membrane protein</topology>
    </subcellularLocation>
</comment>
<keyword evidence="4 6" id="KW-1133">Transmembrane helix</keyword>
<feature type="transmembrane region" description="Helical" evidence="6">
    <location>
        <begin position="31"/>
        <end position="52"/>
    </location>
</feature>
<evidence type="ECO:0000256" key="1">
    <source>
        <dbReference type="ARBA" id="ARBA00004141"/>
    </source>
</evidence>
<evidence type="ECO:0000313" key="8">
    <source>
        <dbReference type="EMBL" id="MFD1384282.1"/>
    </source>
</evidence>
<evidence type="ECO:0000313" key="9">
    <source>
        <dbReference type="Proteomes" id="UP001597059"/>
    </source>
</evidence>
<dbReference type="Proteomes" id="UP001597059">
    <property type="component" value="Unassembled WGS sequence"/>
</dbReference>
<feature type="domain" description="EamA" evidence="7">
    <location>
        <begin position="3"/>
        <end position="137"/>
    </location>
</feature>
<organism evidence="8 9">
    <name type="scientific">Rhodanobacter aciditrophus</name>
    <dbReference type="NCBI Taxonomy" id="1623218"/>
    <lineage>
        <taxon>Bacteria</taxon>
        <taxon>Pseudomonadati</taxon>
        <taxon>Pseudomonadota</taxon>
        <taxon>Gammaproteobacteria</taxon>
        <taxon>Lysobacterales</taxon>
        <taxon>Rhodanobacteraceae</taxon>
        <taxon>Rhodanobacter</taxon>
    </lineage>
</organism>
<name>A0ABW4B2S2_9GAMM</name>
<feature type="transmembrane region" description="Helical" evidence="6">
    <location>
        <begin position="154"/>
        <end position="172"/>
    </location>
</feature>
<feature type="transmembrane region" description="Helical" evidence="6">
    <location>
        <begin position="179"/>
        <end position="201"/>
    </location>
</feature>
<feature type="transmembrane region" description="Helical" evidence="6">
    <location>
        <begin position="244"/>
        <end position="263"/>
    </location>
</feature>
<dbReference type="Pfam" id="PF00892">
    <property type="entry name" value="EamA"/>
    <property type="match status" value="2"/>
</dbReference>